<dbReference type="Gene3D" id="3.60.10.10">
    <property type="entry name" value="Endonuclease/exonuclease/phosphatase"/>
    <property type="match status" value="1"/>
</dbReference>
<dbReference type="AlphaFoldDB" id="A0AAP6BC25"/>
<dbReference type="InterPro" id="IPR036691">
    <property type="entry name" value="Endo/exonu/phosph_ase_sf"/>
</dbReference>
<dbReference type="EMBL" id="JARAWC010000014">
    <property type="protein sequence ID" value="MDX2961995.1"/>
    <property type="molecule type" value="Genomic_DNA"/>
</dbReference>
<protein>
    <submittedName>
        <fullName evidence="2">RICIN domain-containing protein</fullName>
    </submittedName>
</protein>
<dbReference type="InterPro" id="IPR035992">
    <property type="entry name" value="Ricin_B-like_lectins"/>
</dbReference>
<dbReference type="InterPro" id="IPR000772">
    <property type="entry name" value="Ricin_B_lectin"/>
</dbReference>
<dbReference type="Proteomes" id="UP001272987">
    <property type="component" value="Unassembled WGS sequence"/>
</dbReference>
<dbReference type="Pfam" id="PF14200">
    <property type="entry name" value="RicinB_lectin_2"/>
    <property type="match status" value="1"/>
</dbReference>
<dbReference type="SUPFAM" id="SSF56219">
    <property type="entry name" value="DNase I-like"/>
    <property type="match status" value="1"/>
</dbReference>
<name>A0AAP6BC25_9ACTN</name>
<proteinExistence type="predicted"/>
<evidence type="ECO:0000313" key="4">
    <source>
        <dbReference type="Proteomes" id="UP001272987"/>
    </source>
</evidence>
<keyword evidence="4" id="KW-1185">Reference proteome</keyword>
<accession>A0AAP6BC25</accession>
<dbReference type="EMBL" id="JARAWP010000004">
    <property type="protein sequence ID" value="MDX3018008.1"/>
    <property type="molecule type" value="Genomic_DNA"/>
</dbReference>
<dbReference type="Gene3D" id="2.80.10.50">
    <property type="match status" value="1"/>
</dbReference>
<organism evidence="2 5">
    <name type="scientific">Streptomyces acidiscabies</name>
    <dbReference type="NCBI Taxonomy" id="42234"/>
    <lineage>
        <taxon>Bacteria</taxon>
        <taxon>Bacillati</taxon>
        <taxon>Actinomycetota</taxon>
        <taxon>Actinomycetes</taxon>
        <taxon>Kitasatosporales</taxon>
        <taxon>Streptomycetaceae</taxon>
        <taxon>Streptomyces</taxon>
    </lineage>
</organism>
<evidence type="ECO:0000313" key="3">
    <source>
        <dbReference type="EMBL" id="MDX3018008.1"/>
    </source>
</evidence>
<dbReference type="CDD" id="cd00161">
    <property type="entry name" value="beta-trefoil_Ricin-like"/>
    <property type="match status" value="1"/>
</dbReference>
<gene>
    <name evidence="2" type="ORF">PV399_20105</name>
    <name evidence="3" type="ORF">PV666_08950</name>
</gene>
<dbReference type="RefSeq" id="WP_010356427.1">
    <property type="nucleotide sequence ID" value="NZ_CP122369.1"/>
</dbReference>
<dbReference type="Proteomes" id="UP001282288">
    <property type="component" value="Unassembled WGS sequence"/>
</dbReference>
<feature type="domain" description="Ricin B lectin" evidence="1">
    <location>
        <begin position="324"/>
        <end position="388"/>
    </location>
</feature>
<dbReference type="GeneID" id="69812029"/>
<evidence type="ECO:0000259" key="1">
    <source>
        <dbReference type="Pfam" id="PF14200"/>
    </source>
</evidence>
<dbReference type="PRINTS" id="PR01388">
    <property type="entry name" value="CDTOXINB"/>
</dbReference>
<evidence type="ECO:0000313" key="5">
    <source>
        <dbReference type="Proteomes" id="UP001282288"/>
    </source>
</evidence>
<comment type="caution">
    <text evidence="2">The sequence shown here is derived from an EMBL/GenBank/DDBJ whole genome shotgun (WGS) entry which is preliminary data.</text>
</comment>
<dbReference type="SUPFAM" id="SSF50370">
    <property type="entry name" value="Ricin B-like lectins"/>
    <property type="match status" value="1"/>
</dbReference>
<sequence>MRIPLPWAPRERPHRRRGGGLLRTKFIAPLLAVAVLADVLISLGTPQHAAAAVEDYRPATYNMQGGGGKWSTDIPQLTSAGYNVISLQEAGPNPPGQLIWTSPYLSESTHWSGWRVQEYLWRPPGQSQNWHIYFVRTDFGANRVNLAILTSYDAPEVHVARPAFYGNNGLPTSRPALGITLGSTLFFSVHALASGGNDGAQLLANMSAVAGTRIWAAMGDWNRDPSNLAIRRGWHRYTAGTSTQQSGGELDYMVSNERIAGYGGVLRGMTSDHYAVGFRRLAANAGVHLLNAHDSNRDLGVDTTANGAHVNASGFRGYNTVNGSWKFVSAGNGLYSIVNRTTGKCWSDNSGRIIQWSCNGASDQLFDLNYWNDTGQLSIRPKNRTTCVGDDSQFGYGTDMLTTDSCSGGETRINFRFDYDPGPNAPLVVF</sequence>
<reference evidence="2 4" key="1">
    <citation type="journal article" date="2023" name="Microb. Genom.">
        <title>Mesoterricola silvestris gen. nov., sp. nov., Mesoterricola sediminis sp. nov., Geothrix oryzae sp. nov., Geothrix edaphica sp. nov., Geothrix rubra sp. nov., and Geothrix limicola sp. nov., six novel members of Acidobacteriota isolated from soils.</title>
        <authorList>
            <person name="Weisberg A.J."/>
            <person name="Pearce E."/>
            <person name="Kramer C.G."/>
            <person name="Chang J.H."/>
            <person name="Clarke C.R."/>
        </authorList>
    </citation>
    <scope>NUCLEOTIDE SEQUENCE</scope>
    <source>
        <strain evidence="3 4">NB05-1H</strain>
        <strain evidence="2">NRRL_B-16521</strain>
    </source>
</reference>
<dbReference type="InterPro" id="IPR003539">
    <property type="entry name" value="CD_toxinB"/>
</dbReference>
<evidence type="ECO:0000313" key="2">
    <source>
        <dbReference type="EMBL" id="MDX2961995.1"/>
    </source>
</evidence>